<dbReference type="PANTHER" id="PTHR33744">
    <property type="entry name" value="CARBOHYDRATE DIACID REGULATOR"/>
    <property type="match status" value="1"/>
</dbReference>
<evidence type="ECO:0000259" key="1">
    <source>
        <dbReference type="Pfam" id="PF13556"/>
    </source>
</evidence>
<proteinExistence type="predicted"/>
<dbReference type="InterPro" id="IPR042070">
    <property type="entry name" value="PucR_C-HTH_sf"/>
</dbReference>
<dbReference type="SUPFAM" id="SSF46689">
    <property type="entry name" value="Homeodomain-like"/>
    <property type="match status" value="1"/>
</dbReference>
<sequence>MLEILKKHYQKDFIIDNNPTDDDYQWFQTDQSEIFGIHKKRLTKEETGLLTSLFTPFFIQCSNVLSPQQNSWFQYLFHNGSLPAESKENDAVRFYYFFSKQPIEDIHSFEEAIIGLVSDPIILWINDNKAVLIEQNAPAMIDMENFIQLNDTFTSDFLVDSYFYIGQLHEKNDSLSVKFQYEDEVFSTAKMSFKQQKVLSYFQSIAFLFPIYPERFPIDSLSDIFLESIQDHELTHSILIYLDCNLNVSLAAKRLYMHRNSLQYRIDKFIERSGVDIKHFKEAAAVFVMITKVQHEL</sequence>
<dbReference type="InterPro" id="IPR009057">
    <property type="entry name" value="Homeodomain-like_sf"/>
</dbReference>
<gene>
    <name evidence="2" type="ORF">IC621_24535</name>
</gene>
<reference evidence="2" key="1">
    <citation type="submission" date="2020-09" db="EMBL/GenBank/DDBJ databases">
        <title>A novel bacterium of genus Bacillus, isolated from South China Sea.</title>
        <authorList>
            <person name="Huang H."/>
            <person name="Mo K."/>
            <person name="Hu Y."/>
        </authorList>
    </citation>
    <scope>NUCLEOTIDE SEQUENCE</scope>
    <source>
        <strain evidence="2">IB182487</strain>
    </source>
</reference>
<dbReference type="Gene3D" id="1.10.10.2840">
    <property type="entry name" value="PucR C-terminal helix-turn-helix domain"/>
    <property type="match status" value="1"/>
</dbReference>
<dbReference type="RefSeq" id="WP_191162452.1">
    <property type="nucleotide sequence ID" value="NZ_JACXAI010000052.1"/>
</dbReference>
<dbReference type="EMBL" id="JACXAI010000052">
    <property type="protein sequence ID" value="MBD1383358.1"/>
    <property type="molecule type" value="Genomic_DNA"/>
</dbReference>
<dbReference type="AlphaFoldDB" id="A0A926RYV1"/>
<dbReference type="Pfam" id="PF13556">
    <property type="entry name" value="HTH_30"/>
    <property type="match status" value="1"/>
</dbReference>
<accession>A0A926RYV1</accession>
<comment type="caution">
    <text evidence="2">The sequence shown here is derived from an EMBL/GenBank/DDBJ whole genome shotgun (WGS) entry which is preliminary data.</text>
</comment>
<dbReference type="InterPro" id="IPR051448">
    <property type="entry name" value="CdaR-like_regulators"/>
</dbReference>
<dbReference type="InterPro" id="IPR025736">
    <property type="entry name" value="PucR_C-HTH_dom"/>
</dbReference>
<evidence type="ECO:0000313" key="3">
    <source>
        <dbReference type="Proteomes" id="UP000626844"/>
    </source>
</evidence>
<feature type="domain" description="PucR C-terminal helix-turn-helix" evidence="1">
    <location>
        <begin position="235"/>
        <end position="289"/>
    </location>
</feature>
<name>A0A926RYV1_9BACI</name>
<keyword evidence="3" id="KW-1185">Reference proteome</keyword>
<dbReference type="Proteomes" id="UP000626844">
    <property type="component" value="Unassembled WGS sequence"/>
</dbReference>
<dbReference type="PANTHER" id="PTHR33744:SF15">
    <property type="entry name" value="CARBOHYDRATE DIACID REGULATOR"/>
    <property type="match status" value="1"/>
</dbReference>
<evidence type="ECO:0000313" key="2">
    <source>
        <dbReference type="EMBL" id="MBD1383358.1"/>
    </source>
</evidence>
<protein>
    <submittedName>
        <fullName evidence="2">Helix-turn-helix domain-containing protein</fullName>
    </submittedName>
</protein>
<organism evidence="2 3">
    <name type="scientific">Metabacillus arenae</name>
    <dbReference type="NCBI Taxonomy" id="2771434"/>
    <lineage>
        <taxon>Bacteria</taxon>
        <taxon>Bacillati</taxon>
        <taxon>Bacillota</taxon>
        <taxon>Bacilli</taxon>
        <taxon>Bacillales</taxon>
        <taxon>Bacillaceae</taxon>
        <taxon>Metabacillus</taxon>
    </lineage>
</organism>